<dbReference type="AlphaFoldDB" id="A0A0B6YTP9"/>
<evidence type="ECO:0000256" key="3">
    <source>
        <dbReference type="ARBA" id="ARBA00037770"/>
    </source>
</evidence>
<evidence type="ECO:0000256" key="4">
    <source>
        <dbReference type="ARBA" id="ARBA00039902"/>
    </source>
</evidence>
<dbReference type="GO" id="GO:0005525">
    <property type="term" value="F:GTP binding"/>
    <property type="evidence" value="ECO:0007669"/>
    <property type="project" value="UniProtKB-KW"/>
</dbReference>
<dbReference type="SUPFAM" id="SSF52540">
    <property type="entry name" value="P-loop containing nucleoside triphosphate hydrolases"/>
    <property type="match status" value="1"/>
</dbReference>
<dbReference type="InterPro" id="IPR027417">
    <property type="entry name" value="P-loop_NTPase"/>
</dbReference>
<sequence length="637" mass="72289">TIVFSLRKLKMHRKKPFSGKQKKLQLKDKKLRKKDGASYLGNDSDEDADVKRSKVHRGGKPDSVSSGPTTFVSQLEVLKVHEQPRKVDGTKLDTNSFRLHFLKESDEELTRRKKEARKPFVTLDEKQLEYKVEDVFPHDAKLDFPKRPPWNYRLSKEDLEQQEREYFKKYVSNILDQPRALDLSFFEVNLETWRQLWRVLEISDILLIIADIRYPVVHIPPSLVSYILNELHKNVVIILNKVDFVPTLLALSWKQYLQATFPGIQVVFFSSYPRQSHPDDNAVSFDPTAALYKRPFRGKRVLPVGPAQLLNVIKEIVQNKVELSSWEKKIVVDSSSTQEEEEEDHSDSENKHSDDDESASGGQGSYDAPDQLNYTKYQDGIVTLGFIGYPNVGKSSVLNALVGKKVVSVSKTPGHTKHLQTIFLCPTVRLCDCPGLVFPSVVPRALQVIGGIFPVAQVKEPYSVVGYLAQRLDVPKLLKLTPPNCEGHTDSKDYAWTAFDVCEACAIKNGFTTSKAGRPDTYRAANKILRLAAEGQLCLCFRPPNYADHTQKLMSDPETRQLATLFGGRSQRDYLKKLNGSDLDENSDVNEDDDDDNDDDDSKGEVEEIQDEETRRSAARAGIFARLQELEMDDEQL</sequence>
<feature type="compositionally biased region" description="Basic residues" evidence="5">
    <location>
        <begin position="13"/>
        <end position="33"/>
    </location>
</feature>
<evidence type="ECO:0000313" key="7">
    <source>
        <dbReference type="EMBL" id="CEK59629.1"/>
    </source>
</evidence>
<keyword evidence="2" id="KW-0342">GTP-binding</keyword>
<evidence type="ECO:0000259" key="6">
    <source>
        <dbReference type="Pfam" id="PF01926"/>
    </source>
</evidence>
<organism evidence="7">
    <name type="scientific">Arion vulgaris</name>
    <dbReference type="NCBI Taxonomy" id="1028688"/>
    <lineage>
        <taxon>Eukaryota</taxon>
        <taxon>Metazoa</taxon>
        <taxon>Spiralia</taxon>
        <taxon>Lophotrochozoa</taxon>
        <taxon>Mollusca</taxon>
        <taxon>Gastropoda</taxon>
        <taxon>Heterobranchia</taxon>
        <taxon>Euthyneura</taxon>
        <taxon>Panpulmonata</taxon>
        <taxon>Eupulmonata</taxon>
        <taxon>Stylommatophora</taxon>
        <taxon>Helicina</taxon>
        <taxon>Arionoidea</taxon>
        <taxon>Arionidae</taxon>
        <taxon>Arion</taxon>
    </lineage>
</organism>
<comment type="function">
    <text evidence="3">Possible regulatory or functional link with the histocompatibility cluster.</text>
</comment>
<feature type="region of interest" description="Disordered" evidence="5">
    <location>
        <begin position="578"/>
        <end position="620"/>
    </location>
</feature>
<feature type="compositionally biased region" description="Acidic residues" evidence="5">
    <location>
        <begin position="582"/>
        <end position="611"/>
    </location>
</feature>
<proteinExistence type="predicted"/>
<dbReference type="Pfam" id="PF01926">
    <property type="entry name" value="MMR_HSR1"/>
    <property type="match status" value="1"/>
</dbReference>
<feature type="non-terminal residue" evidence="7">
    <location>
        <position position="1"/>
    </location>
</feature>
<evidence type="ECO:0000256" key="5">
    <source>
        <dbReference type="SAM" id="MobiDB-lite"/>
    </source>
</evidence>
<name>A0A0B6YTP9_9EUPU</name>
<dbReference type="PRINTS" id="PR00326">
    <property type="entry name" value="GTP1OBG"/>
</dbReference>
<feature type="region of interest" description="Disordered" evidence="5">
    <location>
        <begin position="13"/>
        <end position="68"/>
    </location>
</feature>
<accession>A0A0B6YTP9</accession>
<protein>
    <recommendedName>
        <fullName evidence="4">Guanine nucleotide-binding protein-like 1</fullName>
    </recommendedName>
</protein>
<dbReference type="InterPro" id="IPR006073">
    <property type="entry name" value="GTP-bd"/>
</dbReference>
<dbReference type="PANTHER" id="PTHR45709">
    <property type="entry name" value="LARGE SUBUNIT GTPASE 1 HOMOLOG-RELATED"/>
    <property type="match status" value="1"/>
</dbReference>
<dbReference type="EMBL" id="HACG01012764">
    <property type="protein sequence ID" value="CEK59629.1"/>
    <property type="molecule type" value="Transcribed_RNA"/>
</dbReference>
<gene>
    <name evidence="7" type="primary">ORF36938</name>
</gene>
<feature type="domain" description="G" evidence="6">
    <location>
        <begin position="384"/>
        <end position="437"/>
    </location>
</feature>
<evidence type="ECO:0000256" key="1">
    <source>
        <dbReference type="ARBA" id="ARBA00022741"/>
    </source>
</evidence>
<dbReference type="PANTHER" id="PTHR45709:SF3">
    <property type="entry name" value="GUANINE NUCLEOTIDE-BINDING PROTEIN-LIKE 1"/>
    <property type="match status" value="1"/>
</dbReference>
<dbReference type="InterPro" id="IPR043358">
    <property type="entry name" value="GNL1-like"/>
</dbReference>
<reference evidence="7" key="1">
    <citation type="submission" date="2014-12" db="EMBL/GenBank/DDBJ databases">
        <title>Insight into the proteome of Arion vulgaris.</title>
        <authorList>
            <person name="Aradska J."/>
            <person name="Bulat T."/>
            <person name="Smidak R."/>
            <person name="Sarate P."/>
            <person name="Gangsoo J."/>
            <person name="Sialana F."/>
            <person name="Bilban M."/>
            <person name="Lubec G."/>
        </authorList>
    </citation>
    <scope>NUCLEOTIDE SEQUENCE</scope>
    <source>
        <tissue evidence="7">Skin</tissue>
    </source>
</reference>
<keyword evidence="1" id="KW-0547">Nucleotide-binding</keyword>
<dbReference type="GO" id="GO:0003924">
    <property type="term" value="F:GTPase activity"/>
    <property type="evidence" value="ECO:0007669"/>
    <property type="project" value="InterPro"/>
</dbReference>
<feature type="region of interest" description="Disordered" evidence="5">
    <location>
        <begin position="332"/>
        <end position="370"/>
    </location>
</feature>
<dbReference type="Gene3D" id="3.40.50.300">
    <property type="entry name" value="P-loop containing nucleotide triphosphate hydrolases"/>
    <property type="match status" value="1"/>
</dbReference>
<evidence type="ECO:0000256" key="2">
    <source>
        <dbReference type="ARBA" id="ARBA00023134"/>
    </source>
</evidence>